<accession>A0ABV7FL54</accession>
<reference evidence="2" key="1">
    <citation type="journal article" date="2019" name="Int. J. Syst. Evol. Microbiol.">
        <title>The Global Catalogue of Microorganisms (GCM) 10K type strain sequencing project: providing services to taxonomists for standard genome sequencing and annotation.</title>
        <authorList>
            <consortium name="The Broad Institute Genomics Platform"/>
            <consortium name="The Broad Institute Genome Sequencing Center for Infectious Disease"/>
            <person name="Wu L."/>
            <person name="Ma J."/>
        </authorList>
    </citation>
    <scope>NUCLEOTIDE SEQUENCE [LARGE SCALE GENOMIC DNA]</scope>
    <source>
        <strain evidence="2">KCTC 52237</strain>
    </source>
</reference>
<dbReference type="EMBL" id="JBHRTF010000006">
    <property type="protein sequence ID" value="MFC3116929.1"/>
    <property type="molecule type" value="Genomic_DNA"/>
</dbReference>
<proteinExistence type="predicted"/>
<protein>
    <submittedName>
        <fullName evidence="1">Uncharacterized protein</fullName>
    </submittedName>
</protein>
<organism evidence="1 2">
    <name type="scientific">Cellvibrio fontiphilus</name>
    <dbReference type="NCBI Taxonomy" id="1815559"/>
    <lineage>
        <taxon>Bacteria</taxon>
        <taxon>Pseudomonadati</taxon>
        <taxon>Pseudomonadota</taxon>
        <taxon>Gammaproteobacteria</taxon>
        <taxon>Cellvibrionales</taxon>
        <taxon>Cellvibrionaceae</taxon>
        <taxon>Cellvibrio</taxon>
    </lineage>
</organism>
<comment type="caution">
    <text evidence="1">The sequence shown here is derived from an EMBL/GenBank/DDBJ whole genome shotgun (WGS) entry which is preliminary data.</text>
</comment>
<name>A0ABV7FL54_9GAMM</name>
<evidence type="ECO:0000313" key="1">
    <source>
        <dbReference type="EMBL" id="MFC3116929.1"/>
    </source>
</evidence>
<evidence type="ECO:0000313" key="2">
    <source>
        <dbReference type="Proteomes" id="UP001595555"/>
    </source>
</evidence>
<dbReference type="RefSeq" id="WP_378120708.1">
    <property type="nucleotide sequence ID" value="NZ_JBHRTF010000006.1"/>
</dbReference>
<keyword evidence="2" id="KW-1185">Reference proteome</keyword>
<dbReference type="Proteomes" id="UP001595555">
    <property type="component" value="Unassembled WGS sequence"/>
</dbReference>
<sequence>MSINPLLKPALTSQANNSHAQGFTPLLKAIEAGEFVLSVSNMLGCDYIFINHKGAHALLSPHQLHKTIRELLDILDTSPRQSLIVSADQSDSGALIFTRYDYVWENRKVVRVNANAVNNPEQIDFMQMMLDCSSTC</sequence>
<gene>
    <name evidence="1" type="ORF">ACFODX_15275</name>
</gene>